<organism evidence="2 3">
    <name type="scientific">Rahnella laticis</name>
    <dbReference type="NCBI Taxonomy" id="2787622"/>
    <lineage>
        <taxon>Bacteria</taxon>
        <taxon>Pseudomonadati</taxon>
        <taxon>Pseudomonadota</taxon>
        <taxon>Gammaproteobacteria</taxon>
        <taxon>Enterobacterales</taxon>
        <taxon>Yersiniaceae</taxon>
        <taxon>Rahnella</taxon>
    </lineage>
</organism>
<accession>A0ABS0E1T4</accession>
<dbReference type="Pfam" id="PF13487">
    <property type="entry name" value="HD_5"/>
    <property type="match status" value="1"/>
</dbReference>
<dbReference type="Gene3D" id="1.10.3210.10">
    <property type="entry name" value="Hypothetical protein af1432"/>
    <property type="match status" value="2"/>
</dbReference>
<keyword evidence="3" id="KW-1185">Reference proteome</keyword>
<name>A0ABS0E1T4_9GAMM</name>
<reference evidence="2 3" key="1">
    <citation type="submission" date="2020-11" db="EMBL/GenBank/DDBJ databases">
        <title>Taxonomic investigation of Rahnella strains.</title>
        <authorList>
            <person name="Lee S.D."/>
        </authorList>
    </citation>
    <scope>NUCLEOTIDE SEQUENCE [LARGE SCALE GENOMIC DNA]</scope>
    <source>
        <strain evidence="2 3">SAP-17</strain>
    </source>
</reference>
<evidence type="ECO:0000313" key="3">
    <source>
        <dbReference type="Proteomes" id="UP000636811"/>
    </source>
</evidence>
<feature type="domain" description="HD-GYP" evidence="1">
    <location>
        <begin position="177"/>
        <end position="373"/>
    </location>
</feature>
<evidence type="ECO:0000259" key="1">
    <source>
        <dbReference type="PROSITE" id="PS51832"/>
    </source>
</evidence>
<sequence length="375" mass="40550">MTVNFTDFLTAFSSALDLLKPETPHQSARRAYITQNIARHRGLSKPAQRRLFIAALLWDIGNGAHSPAHCAQRLSNIPLLAGCAGLICGAGIHNAEHSLLQLADDLAALSVYEFPRGHYPEKAMQTLCDSIGCKYALDDVIALRDLGLQQEFWKQLASSSLSTEIRLLAPFPAHTLTDTELLQIASLLARVIDTHCCSAMGHSFKVAELSAQLGGLYGFSQTGIEKIHIAGLLHDLGKLAVPAAVLTQKTPLNEMQRKQVFRHPLHTWDVLSAVPGLCDVAQSASFHHERLDGKGYPFYLKSTQLDLGSRIISVADNYAALTEERCYKAAYSPEKSFAIMEENARGGGLDAAVVGALKSGLSVSPDILSASSVQP</sequence>
<dbReference type="CDD" id="cd00077">
    <property type="entry name" value="HDc"/>
    <property type="match status" value="1"/>
</dbReference>
<dbReference type="Proteomes" id="UP000636811">
    <property type="component" value="Unassembled WGS sequence"/>
</dbReference>
<dbReference type="PANTHER" id="PTHR43155:SF1">
    <property type="entry name" value="3'3'-CGAMP-SPECIFIC PHOSPHODIESTERASE 1"/>
    <property type="match status" value="1"/>
</dbReference>
<dbReference type="SUPFAM" id="SSF109604">
    <property type="entry name" value="HD-domain/PDEase-like"/>
    <property type="match status" value="1"/>
</dbReference>
<gene>
    <name evidence="2" type="ORF">IV433_06280</name>
</gene>
<protein>
    <submittedName>
        <fullName evidence="2">HD domain-containing protein</fullName>
    </submittedName>
</protein>
<proteinExistence type="predicted"/>
<dbReference type="InterPro" id="IPR003607">
    <property type="entry name" value="HD/PDEase_dom"/>
</dbReference>
<dbReference type="PROSITE" id="PS51832">
    <property type="entry name" value="HD_GYP"/>
    <property type="match status" value="1"/>
</dbReference>
<evidence type="ECO:0000313" key="2">
    <source>
        <dbReference type="EMBL" id="MBF7979017.1"/>
    </source>
</evidence>
<dbReference type="PANTHER" id="PTHR43155">
    <property type="entry name" value="CYCLIC DI-GMP PHOSPHODIESTERASE PA4108-RELATED"/>
    <property type="match status" value="1"/>
</dbReference>
<dbReference type="SMART" id="SM00471">
    <property type="entry name" value="HDc"/>
    <property type="match status" value="1"/>
</dbReference>
<comment type="caution">
    <text evidence="2">The sequence shown here is derived from an EMBL/GenBank/DDBJ whole genome shotgun (WGS) entry which is preliminary data.</text>
</comment>
<dbReference type="RefSeq" id="WP_195813487.1">
    <property type="nucleotide sequence ID" value="NZ_JADOBI010000002.1"/>
</dbReference>
<dbReference type="InterPro" id="IPR037522">
    <property type="entry name" value="HD_GYP_dom"/>
</dbReference>
<dbReference type="EMBL" id="JADOBI010000002">
    <property type="protein sequence ID" value="MBF7979017.1"/>
    <property type="molecule type" value="Genomic_DNA"/>
</dbReference>